<accession>A0A916ZFW0</accession>
<keyword evidence="3 5" id="KW-0732">Signal</keyword>
<name>A0A916ZFW0_9HYPH</name>
<evidence type="ECO:0000256" key="5">
    <source>
        <dbReference type="SAM" id="SignalP"/>
    </source>
</evidence>
<evidence type="ECO:0000313" key="7">
    <source>
        <dbReference type="EMBL" id="GGD94753.1"/>
    </source>
</evidence>
<dbReference type="EMBL" id="BMIQ01000001">
    <property type="protein sequence ID" value="GGD94753.1"/>
    <property type="molecule type" value="Genomic_DNA"/>
</dbReference>
<dbReference type="Gene3D" id="3.40.190.10">
    <property type="entry name" value="Periplasmic binding protein-like II"/>
    <property type="match status" value="2"/>
</dbReference>
<organism evidence="7 8">
    <name type="scientific">Aureimonas endophytica</name>
    <dbReference type="NCBI Taxonomy" id="2027858"/>
    <lineage>
        <taxon>Bacteria</taxon>
        <taxon>Pseudomonadati</taxon>
        <taxon>Pseudomonadota</taxon>
        <taxon>Alphaproteobacteria</taxon>
        <taxon>Hyphomicrobiales</taxon>
        <taxon>Aurantimonadaceae</taxon>
        <taxon>Aureimonas</taxon>
    </lineage>
</organism>
<dbReference type="InterPro" id="IPR001638">
    <property type="entry name" value="Solute-binding_3/MltF_N"/>
</dbReference>
<gene>
    <name evidence="7" type="ORF">GCM10011390_11900</name>
</gene>
<dbReference type="PANTHER" id="PTHR35936:SF35">
    <property type="entry name" value="L-CYSTINE-BINDING PROTEIN TCYJ"/>
    <property type="match status" value="1"/>
</dbReference>
<reference evidence="7" key="2">
    <citation type="submission" date="2020-09" db="EMBL/GenBank/DDBJ databases">
        <authorList>
            <person name="Sun Q."/>
            <person name="Zhou Y."/>
        </authorList>
    </citation>
    <scope>NUCLEOTIDE SEQUENCE</scope>
    <source>
        <strain evidence="7">CGMCC 1.15367</strain>
    </source>
</reference>
<feature type="signal peptide" evidence="5">
    <location>
        <begin position="1"/>
        <end position="20"/>
    </location>
</feature>
<dbReference type="Proteomes" id="UP000644699">
    <property type="component" value="Unassembled WGS sequence"/>
</dbReference>
<dbReference type="GO" id="GO:0030313">
    <property type="term" value="C:cell envelope"/>
    <property type="evidence" value="ECO:0007669"/>
    <property type="project" value="UniProtKB-SubCell"/>
</dbReference>
<dbReference type="SUPFAM" id="SSF53850">
    <property type="entry name" value="Periplasmic binding protein-like II"/>
    <property type="match status" value="1"/>
</dbReference>
<reference evidence="7" key="1">
    <citation type="journal article" date="2014" name="Int. J. Syst. Evol. Microbiol.">
        <title>Complete genome sequence of Corynebacterium casei LMG S-19264T (=DSM 44701T), isolated from a smear-ripened cheese.</title>
        <authorList>
            <consortium name="US DOE Joint Genome Institute (JGI-PGF)"/>
            <person name="Walter F."/>
            <person name="Albersmeier A."/>
            <person name="Kalinowski J."/>
            <person name="Ruckert C."/>
        </authorList>
    </citation>
    <scope>NUCLEOTIDE SEQUENCE</scope>
    <source>
        <strain evidence="7">CGMCC 1.15367</strain>
    </source>
</reference>
<dbReference type="PROSITE" id="PS01039">
    <property type="entry name" value="SBP_BACTERIAL_3"/>
    <property type="match status" value="1"/>
</dbReference>
<proteinExistence type="inferred from homology"/>
<evidence type="ECO:0000313" key="8">
    <source>
        <dbReference type="Proteomes" id="UP000644699"/>
    </source>
</evidence>
<feature type="domain" description="Solute-binding protein family 3/N-terminal" evidence="6">
    <location>
        <begin position="50"/>
        <end position="280"/>
    </location>
</feature>
<comment type="caution">
    <text evidence="7">The sequence shown here is derived from an EMBL/GenBank/DDBJ whole genome shotgun (WGS) entry which is preliminary data.</text>
</comment>
<dbReference type="SMART" id="SM00062">
    <property type="entry name" value="PBPb"/>
    <property type="match status" value="1"/>
</dbReference>
<keyword evidence="8" id="KW-1185">Reference proteome</keyword>
<evidence type="ECO:0000256" key="2">
    <source>
        <dbReference type="ARBA" id="ARBA00010333"/>
    </source>
</evidence>
<dbReference type="AlphaFoldDB" id="A0A916ZFW0"/>
<comment type="similarity">
    <text evidence="2 4">Belongs to the bacterial solute-binding protein 3 family.</text>
</comment>
<dbReference type="InterPro" id="IPR018313">
    <property type="entry name" value="SBP_3_CS"/>
</dbReference>
<protein>
    <submittedName>
        <fullName evidence="7">Amino acid ABC transporter</fullName>
    </submittedName>
</protein>
<comment type="subcellular location">
    <subcellularLocation>
        <location evidence="1">Cell envelope</location>
    </subcellularLocation>
</comment>
<evidence type="ECO:0000256" key="4">
    <source>
        <dbReference type="RuleBase" id="RU003744"/>
    </source>
</evidence>
<dbReference type="PANTHER" id="PTHR35936">
    <property type="entry name" value="MEMBRANE-BOUND LYTIC MUREIN TRANSGLYCOSYLASE F"/>
    <property type="match status" value="1"/>
</dbReference>
<dbReference type="Pfam" id="PF00497">
    <property type="entry name" value="SBP_bac_3"/>
    <property type="match status" value="1"/>
</dbReference>
<evidence type="ECO:0000256" key="1">
    <source>
        <dbReference type="ARBA" id="ARBA00004196"/>
    </source>
</evidence>
<sequence length="282" mass="31051">MVNRLLVAVLLLTTTLAAMPAGRAAEGTAVPNFWDQRQRLARQSLSDRPRVRFLTSVDYPPFDFLDQQGRLTGFDVDLARLVCDELEIADRCQIEARPFAELVPALQRGEGEAVIAGVAVTADNRRDLAFTESYFRYPARFVARRDGSAPKPDESRLSKVKVGTVRGSAHAAMLAAFFPEAERLLFDDRQAALDALRQKTVDAVFGDGVFLSFWLDSDAAGNCCAFTGGPYLSDHFLGEGLAIAVPKTDEALARAFDYALGQVVAKKRFSELMLRYFPTSAF</sequence>
<evidence type="ECO:0000259" key="6">
    <source>
        <dbReference type="SMART" id="SM00062"/>
    </source>
</evidence>
<feature type="chain" id="PRO_5037862032" evidence="5">
    <location>
        <begin position="21"/>
        <end position="282"/>
    </location>
</feature>
<evidence type="ECO:0000256" key="3">
    <source>
        <dbReference type="ARBA" id="ARBA00022729"/>
    </source>
</evidence>